<dbReference type="EMBL" id="NKHZ01000089">
    <property type="protein sequence ID" value="PNS13913.1"/>
    <property type="molecule type" value="Genomic_DNA"/>
</dbReference>
<dbReference type="OrthoDB" id="5376498at2759"/>
<sequence>MPTTGTPQTWTLLFKYQTSTILLHAARDQTFTSLKSDLLSALRATSRDDHFAGLPIPSDPSEVHLGKPLDAADLSKGWETVEPTEEDEEMEEAMEQLDGARGKGKGRAAKKSSGLDCPAGAGLRDGSVLAFRFGMDSEWEVQVPTFDDYLEEPAAELPG</sequence>
<evidence type="ECO:0000313" key="3">
    <source>
        <dbReference type="Proteomes" id="UP000243797"/>
    </source>
</evidence>
<protein>
    <submittedName>
        <fullName evidence="2">Uncharacterized protein</fullName>
    </submittedName>
</protein>
<organism evidence="2 3">
    <name type="scientific">Sphaceloma murrayae</name>
    <dbReference type="NCBI Taxonomy" id="2082308"/>
    <lineage>
        <taxon>Eukaryota</taxon>
        <taxon>Fungi</taxon>
        <taxon>Dikarya</taxon>
        <taxon>Ascomycota</taxon>
        <taxon>Pezizomycotina</taxon>
        <taxon>Dothideomycetes</taxon>
        <taxon>Dothideomycetidae</taxon>
        <taxon>Myriangiales</taxon>
        <taxon>Elsinoaceae</taxon>
        <taxon>Sphaceloma</taxon>
    </lineage>
</organism>
<keyword evidence="3" id="KW-1185">Reference proteome</keyword>
<feature type="region of interest" description="Disordered" evidence="1">
    <location>
        <begin position="95"/>
        <end position="117"/>
    </location>
</feature>
<accession>A0A2K1QGC6</accession>
<name>A0A2K1QGC6_9PEZI</name>
<gene>
    <name evidence="2" type="ORF">CAC42_1404</name>
</gene>
<evidence type="ECO:0000256" key="1">
    <source>
        <dbReference type="SAM" id="MobiDB-lite"/>
    </source>
</evidence>
<reference evidence="2 3" key="1">
    <citation type="submission" date="2017-06" db="EMBL/GenBank/DDBJ databases">
        <title>Draft genome sequence of a variant of Elsinoe murrayae.</title>
        <authorList>
            <person name="Cheng Q."/>
        </authorList>
    </citation>
    <scope>NUCLEOTIDE SEQUENCE [LARGE SCALE GENOMIC DNA]</scope>
    <source>
        <strain evidence="2 3">CQ-2017a</strain>
    </source>
</reference>
<proteinExistence type="predicted"/>
<dbReference type="Proteomes" id="UP000243797">
    <property type="component" value="Unassembled WGS sequence"/>
</dbReference>
<comment type="caution">
    <text evidence="2">The sequence shown here is derived from an EMBL/GenBank/DDBJ whole genome shotgun (WGS) entry which is preliminary data.</text>
</comment>
<evidence type="ECO:0000313" key="2">
    <source>
        <dbReference type="EMBL" id="PNS13913.1"/>
    </source>
</evidence>
<dbReference type="InParanoid" id="A0A2K1QGC6"/>
<dbReference type="AlphaFoldDB" id="A0A2K1QGC6"/>